<comment type="caution">
    <text evidence="1">The sequence shown here is derived from an EMBL/GenBank/DDBJ whole genome shotgun (WGS) entry which is preliminary data.</text>
</comment>
<dbReference type="EMBL" id="JAWHQM010000013">
    <property type="protein sequence ID" value="KAK5630031.1"/>
    <property type="molecule type" value="Genomic_DNA"/>
</dbReference>
<keyword evidence="2" id="KW-1185">Reference proteome</keyword>
<dbReference type="Proteomes" id="UP001305414">
    <property type="component" value="Unassembled WGS sequence"/>
</dbReference>
<protein>
    <submittedName>
        <fullName evidence="1">Uncharacterized protein</fullName>
    </submittedName>
</protein>
<organism evidence="1 2">
    <name type="scientific">Xylaria bambusicola</name>
    <dbReference type="NCBI Taxonomy" id="326684"/>
    <lineage>
        <taxon>Eukaryota</taxon>
        <taxon>Fungi</taxon>
        <taxon>Dikarya</taxon>
        <taxon>Ascomycota</taxon>
        <taxon>Pezizomycotina</taxon>
        <taxon>Sordariomycetes</taxon>
        <taxon>Xylariomycetidae</taxon>
        <taxon>Xylariales</taxon>
        <taxon>Xylariaceae</taxon>
        <taxon>Xylaria</taxon>
    </lineage>
</organism>
<evidence type="ECO:0000313" key="2">
    <source>
        <dbReference type="Proteomes" id="UP001305414"/>
    </source>
</evidence>
<evidence type="ECO:0000313" key="1">
    <source>
        <dbReference type="EMBL" id="KAK5630031.1"/>
    </source>
</evidence>
<name>A0AAN7UP33_9PEZI</name>
<sequence length="125" mass="13806">MVAIRPRRLTIGANLLLEEPIRYGWIIRWAPDRCSLLKVNPPPENIGCMDAAARPPWLHWLGGANLRQSAPIYTNPAAGRRRSMPVFSKVSSGLLLENHRGPTASTSPGVPARVSPAQNVDFVYR</sequence>
<reference evidence="1 2" key="1">
    <citation type="submission" date="2023-10" db="EMBL/GenBank/DDBJ databases">
        <title>Draft genome sequence of Xylaria bambusicola isolate GMP-LS, the root and basal stem rot pathogen of sugarcane in Indonesia.</title>
        <authorList>
            <person name="Selvaraj P."/>
            <person name="Muralishankar V."/>
            <person name="Muruganantham S."/>
            <person name="Sp S."/>
            <person name="Haryani S."/>
            <person name="Lau K.J.X."/>
            <person name="Naqvi N.I."/>
        </authorList>
    </citation>
    <scope>NUCLEOTIDE SEQUENCE [LARGE SCALE GENOMIC DNA]</scope>
    <source>
        <strain evidence="1">GMP-LS</strain>
    </source>
</reference>
<dbReference type="AlphaFoldDB" id="A0AAN7UP33"/>
<proteinExistence type="predicted"/>
<accession>A0AAN7UP33</accession>
<gene>
    <name evidence="1" type="ORF">RRF57_005746</name>
</gene>